<keyword evidence="3" id="KW-0540">Nuclease</keyword>
<dbReference type="InterPro" id="IPR035451">
    <property type="entry name" value="Ada-like_dom_sf"/>
</dbReference>
<feature type="signal peptide" evidence="1">
    <location>
        <begin position="1"/>
        <end position="19"/>
    </location>
</feature>
<dbReference type="Pfam" id="PF13930">
    <property type="entry name" value="Endonuclea_NS_2"/>
    <property type="match status" value="1"/>
</dbReference>
<dbReference type="PROSITE" id="PS51257">
    <property type="entry name" value="PROKAR_LIPOPROTEIN"/>
    <property type="match status" value="1"/>
</dbReference>
<proteinExistence type="predicted"/>
<evidence type="ECO:0000256" key="1">
    <source>
        <dbReference type="SAM" id="SignalP"/>
    </source>
</evidence>
<dbReference type="InterPro" id="IPR044927">
    <property type="entry name" value="Endonuclea_NS_2"/>
</dbReference>
<keyword evidence="3" id="KW-0378">Hydrolase</keyword>
<dbReference type="Gene3D" id="3.40.570.10">
    <property type="entry name" value="Extracellular Endonuclease, subunit A"/>
    <property type="match status" value="1"/>
</dbReference>
<sequence length="296" mass="32339">MKRKLALLAALLMSCQLFLTGCELPADLTQVSGTTTVFDISDLPAYDGSSPYVVVNGNEPGFTEEDMTTDSYETYSELDELGRCGTAWANIGVDLMPTEDRGNISQVKPSGWQTVKYDIVDGKYLYNRCHLIGFQLTGENANEKNLITGTRYMNVDGMLPFENLVADYVKETENHVLYRVTPVYEGDDLVARGVQMEGLSVEDEGEGVSFNVFVYNVQPGITIDYATGESALSGEESGTTSGNEEVRYVLNTSSKKFHKPDCSSVSSISAGNREDYTGTRAALMEEGYAPCGNCKP</sequence>
<dbReference type="SUPFAM" id="SSF57884">
    <property type="entry name" value="Ada DNA repair protein, N-terminal domain (N-Ada 10)"/>
    <property type="match status" value="1"/>
</dbReference>
<reference evidence="3" key="2">
    <citation type="submission" date="2021-04" db="EMBL/GenBank/DDBJ databases">
        <authorList>
            <person name="Gilroy R."/>
        </authorList>
    </citation>
    <scope>NUCLEOTIDE SEQUENCE</scope>
    <source>
        <strain evidence="3">ChiGjej6B6-1540</strain>
    </source>
</reference>
<evidence type="ECO:0000313" key="4">
    <source>
        <dbReference type="Proteomes" id="UP000824192"/>
    </source>
</evidence>
<protein>
    <submittedName>
        <fullName evidence="3">DNA/RNA non-specific endonuclease</fullName>
    </submittedName>
</protein>
<evidence type="ECO:0000259" key="2">
    <source>
        <dbReference type="Pfam" id="PF13930"/>
    </source>
</evidence>
<accession>A0A9D1RT60</accession>
<dbReference type="AlphaFoldDB" id="A0A9D1RT60"/>
<comment type="caution">
    <text evidence="3">The sequence shown here is derived from an EMBL/GenBank/DDBJ whole genome shotgun (WGS) entry which is preliminary data.</text>
</comment>
<feature type="chain" id="PRO_5038910553" evidence="1">
    <location>
        <begin position="20"/>
        <end position="296"/>
    </location>
</feature>
<gene>
    <name evidence="3" type="ORF">H9868_01930</name>
</gene>
<name>A0A9D1RT60_9FIRM</name>
<dbReference type="EMBL" id="DXGA01000043">
    <property type="protein sequence ID" value="HIW93279.1"/>
    <property type="molecule type" value="Genomic_DNA"/>
</dbReference>
<keyword evidence="1" id="KW-0732">Signal</keyword>
<dbReference type="GO" id="GO:0004519">
    <property type="term" value="F:endonuclease activity"/>
    <property type="evidence" value="ECO:0007669"/>
    <property type="project" value="UniProtKB-KW"/>
</dbReference>
<evidence type="ECO:0000313" key="3">
    <source>
        <dbReference type="EMBL" id="HIW93279.1"/>
    </source>
</evidence>
<dbReference type="Gene3D" id="3.40.10.10">
    <property type="entry name" value="DNA Methylphosphotriester Repair Domain"/>
    <property type="match status" value="1"/>
</dbReference>
<organism evidence="3 4">
    <name type="scientific">Candidatus Flavonifractor merdipullorum</name>
    <dbReference type="NCBI Taxonomy" id="2838590"/>
    <lineage>
        <taxon>Bacteria</taxon>
        <taxon>Bacillati</taxon>
        <taxon>Bacillota</taxon>
        <taxon>Clostridia</taxon>
        <taxon>Eubacteriales</taxon>
        <taxon>Oscillospiraceae</taxon>
        <taxon>Flavonifractor</taxon>
    </lineage>
</organism>
<keyword evidence="3" id="KW-0255">Endonuclease</keyword>
<dbReference type="Proteomes" id="UP000824192">
    <property type="component" value="Unassembled WGS sequence"/>
</dbReference>
<dbReference type="InterPro" id="IPR044929">
    <property type="entry name" value="DNA/RNA_non-sp_Endonuclease_sf"/>
</dbReference>
<reference evidence="3" key="1">
    <citation type="journal article" date="2021" name="PeerJ">
        <title>Extensive microbial diversity within the chicken gut microbiome revealed by metagenomics and culture.</title>
        <authorList>
            <person name="Gilroy R."/>
            <person name="Ravi A."/>
            <person name="Getino M."/>
            <person name="Pursley I."/>
            <person name="Horton D.L."/>
            <person name="Alikhan N.F."/>
            <person name="Baker D."/>
            <person name="Gharbi K."/>
            <person name="Hall N."/>
            <person name="Watson M."/>
            <person name="Adriaenssens E.M."/>
            <person name="Foster-Nyarko E."/>
            <person name="Jarju S."/>
            <person name="Secka A."/>
            <person name="Antonio M."/>
            <person name="Oren A."/>
            <person name="Chaudhuri R.R."/>
            <person name="La Ragione R."/>
            <person name="Hildebrand F."/>
            <person name="Pallen M.J."/>
        </authorList>
    </citation>
    <scope>NUCLEOTIDE SEQUENCE</scope>
    <source>
        <strain evidence="3">ChiGjej6B6-1540</strain>
    </source>
</reference>
<feature type="domain" description="Type VII secretion system protein EssD-like" evidence="2">
    <location>
        <begin position="70"/>
        <end position="198"/>
    </location>
</feature>